<dbReference type="Pfam" id="PF04016">
    <property type="entry name" value="DUF364"/>
    <property type="match status" value="1"/>
</dbReference>
<dbReference type="RefSeq" id="WP_117417808.1">
    <property type="nucleotide sequence ID" value="NZ_QOHO01000048.1"/>
</dbReference>
<reference evidence="2 3" key="1">
    <citation type="submission" date="2018-07" db="EMBL/GenBank/DDBJ databases">
        <title>New species, Clostridium PI-S10-A1B.</title>
        <authorList>
            <person name="Krishna G."/>
            <person name="Summeta K."/>
            <person name="Shikha S."/>
            <person name="Prabhu P.B."/>
            <person name="Suresh K."/>
        </authorList>
    </citation>
    <scope>NUCLEOTIDE SEQUENCE [LARGE SCALE GENOMIC DNA]</scope>
    <source>
        <strain evidence="2 3">PI-S10-A1B</strain>
    </source>
</reference>
<dbReference type="EMBL" id="QOHO01000048">
    <property type="protein sequence ID" value="RFZ78068.1"/>
    <property type="molecule type" value="Genomic_DNA"/>
</dbReference>
<sequence length="247" mass="27492">MNQNELMDLLKDKFKELVEDNSLAMDEVHIVSKSLTPEEAIGNTRRKDFPILTGQEVMLQAEYQGARGQAFTDAPSEFKGTLRDILSLDLDNDLHSRGLFIAAMNAVMAKLGLVEHTVHCRTEEPENCAREILETVKRDYKDKKIALIGYQPSILEALSNNFTVRVLDLNPKNVGQIRYGIEVEHGIDDYKEVVLDWADVVLCTGSTLCNGTIVQYFDIGKKVIFFGITVAGAAKLLGLNRLCPCSA</sequence>
<accession>A0A3E2NAM7</accession>
<gene>
    <name evidence="2" type="ORF">DS742_15080</name>
</gene>
<dbReference type="OrthoDB" id="3596at2"/>
<dbReference type="SUPFAM" id="SSF159713">
    <property type="entry name" value="Dhaf3308-like"/>
    <property type="match status" value="1"/>
</dbReference>
<dbReference type="Proteomes" id="UP000260680">
    <property type="component" value="Unassembled WGS sequence"/>
</dbReference>
<protein>
    <recommendedName>
        <fullName evidence="1">Putative heavy-metal chelation domain-containing protein</fullName>
    </recommendedName>
</protein>
<comment type="caution">
    <text evidence="2">The sequence shown here is derived from an EMBL/GenBank/DDBJ whole genome shotgun (WGS) entry which is preliminary data.</text>
</comment>
<dbReference type="AlphaFoldDB" id="A0A3E2NAM7"/>
<name>A0A3E2NAM7_9FIRM</name>
<evidence type="ECO:0000313" key="3">
    <source>
        <dbReference type="Proteomes" id="UP000260680"/>
    </source>
</evidence>
<proteinExistence type="predicted"/>
<organism evidence="2 3">
    <name type="scientific">Lacrimispora amygdalina</name>
    <dbReference type="NCBI Taxonomy" id="253257"/>
    <lineage>
        <taxon>Bacteria</taxon>
        <taxon>Bacillati</taxon>
        <taxon>Bacillota</taxon>
        <taxon>Clostridia</taxon>
        <taxon>Lachnospirales</taxon>
        <taxon>Lachnospiraceae</taxon>
        <taxon>Lacrimispora</taxon>
    </lineage>
</organism>
<dbReference type="InterPro" id="IPR007161">
    <property type="entry name" value="DUF364"/>
</dbReference>
<evidence type="ECO:0000313" key="2">
    <source>
        <dbReference type="EMBL" id="RFZ78068.1"/>
    </source>
</evidence>
<dbReference type="Gene3D" id="3.40.50.11590">
    <property type="match status" value="1"/>
</dbReference>
<feature type="domain" description="Putative heavy-metal chelation" evidence="1">
    <location>
        <begin position="137"/>
        <end position="231"/>
    </location>
</feature>
<evidence type="ECO:0000259" key="1">
    <source>
        <dbReference type="Pfam" id="PF04016"/>
    </source>
</evidence>